<gene>
    <name evidence="2" type="ORF">A4U43_C01F23260</name>
</gene>
<dbReference type="EMBL" id="CM007381">
    <property type="protein sequence ID" value="ONK80920.1"/>
    <property type="molecule type" value="Genomic_DNA"/>
</dbReference>
<name>A0A5P1FVS4_ASPOF</name>
<reference evidence="3" key="1">
    <citation type="journal article" date="2017" name="Nat. Commun.">
        <title>The asparagus genome sheds light on the origin and evolution of a young Y chromosome.</title>
        <authorList>
            <person name="Harkess A."/>
            <person name="Zhou J."/>
            <person name="Xu C."/>
            <person name="Bowers J.E."/>
            <person name="Van der Hulst R."/>
            <person name="Ayyampalayam S."/>
            <person name="Mercati F."/>
            <person name="Riccardi P."/>
            <person name="McKain M.R."/>
            <person name="Kakrana A."/>
            <person name="Tang H."/>
            <person name="Ray J."/>
            <person name="Groenendijk J."/>
            <person name="Arikit S."/>
            <person name="Mathioni S.M."/>
            <person name="Nakano M."/>
            <person name="Shan H."/>
            <person name="Telgmann-Rauber A."/>
            <person name="Kanno A."/>
            <person name="Yue Z."/>
            <person name="Chen H."/>
            <person name="Li W."/>
            <person name="Chen Y."/>
            <person name="Xu X."/>
            <person name="Zhang Y."/>
            <person name="Luo S."/>
            <person name="Chen H."/>
            <person name="Gao J."/>
            <person name="Mao Z."/>
            <person name="Pires J.C."/>
            <person name="Luo M."/>
            <person name="Kudrna D."/>
            <person name="Wing R.A."/>
            <person name="Meyers B.C."/>
            <person name="Yi K."/>
            <person name="Kong H."/>
            <person name="Lavrijsen P."/>
            <person name="Sunseri F."/>
            <person name="Falavigna A."/>
            <person name="Ye Y."/>
            <person name="Leebens-Mack J.H."/>
            <person name="Chen G."/>
        </authorList>
    </citation>
    <scope>NUCLEOTIDE SEQUENCE [LARGE SCALE GENOMIC DNA]</scope>
    <source>
        <strain evidence="3">cv. DH0086</strain>
    </source>
</reference>
<dbReference type="Gramene" id="ONK80920">
    <property type="protein sequence ID" value="ONK80920"/>
    <property type="gene ID" value="A4U43_C01F23260"/>
</dbReference>
<evidence type="ECO:0000313" key="2">
    <source>
        <dbReference type="EMBL" id="ONK80920.1"/>
    </source>
</evidence>
<dbReference type="Proteomes" id="UP000243459">
    <property type="component" value="Chromosome 1"/>
</dbReference>
<evidence type="ECO:0000313" key="3">
    <source>
        <dbReference type="Proteomes" id="UP000243459"/>
    </source>
</evidence>
<organism evidence="2 3">
    <name type="scientific">Asparagus officinalis</name>
    <name type="common">Garden asparagus</name>
    <dbReference type="NCBI Taxonomy" id="4686"/>
    <lineage>
        <taxon>Eukaryota</taxon>
        <taxon>Viridiplantae</taxon>
        <taxon>Streptophyta</taxon>
        <taxon>Embryophyta</taxon>
        <taxon>Tracheophyta</taxon>
        <taxon>Spermatophyta</taxon>
        <taxon>Magnoliopsida</taxon>
        <taxon>Liliopsida</taxon>
        <taxon>Asparagales</taxon>
        <taxon>Asparagaceae</taxon>
        <taxon>Asparagoideae</taxon>
        <taxon>Asparagus</taxon>
    </lineage>
</organism>
<protein>
    <submittedName>
        <fullName evidence="2">Uncharacterized protein</fullName>
    </submittedName>
</protein>
<feature type="region of interest" description="Disordered" evidence="1">
    <location>
        <begin position="1"/>
        <end position="29"/>
    </location>
</feature>
<evidence type="ECO:0000256" key="1">
    <source>
        <dbReference type="SAM" id="MobiDB-lite"/>
    </source>
</evidence>
<dbReference type="PANTHER" id="PTHR31972:SF12">
    <property type="entry name" value="OS01G0909400 PROTEIN"/>
    <property type="match status" value="1"/>
</dbReference>
<sequence length="180" mass="20411">MGRRFHGAFTNPKMKPTHGPHAHPLLLSPPTHLQTTTTDLYHHQTQPIPCPLLLLNPHLRPPHVVTIMWCNSLLALGLHISISTTSSSSSSSCKVDMRHDTKHFLVDDAHPVHVYWDLKNSKFFDDPEPLSDYYVALISDHQVVILLGDLEARRLFDNCLRTLFDTCLHLFAFVICDSFG</sequence>
<proteinExistence type="predicted"/>
<keyword evidence="3" id="KW-1185">Reference proteome</keyword>
<accession>A0A5P1FVS4</accession>
<dbReference type="AlphaFoldDB" id="A0A5P1FVS4"/>
<dbReference type="PANTHER" id="PTHR31972">
    <property type="entry name" value="EXPRESSED PROTEIN"/>
    <property type="match status" value="1"/>
</dbReference>
<dbReference type="InterPro" id="IPR008586">
    <property type="entry name" value="DUF868_pln"/>
</dbReference>
<dbReference type="Pfam" id="PF05910">
    <property type="entry name" value="DUF868"/>
    <property type="match status" value="1"/>
</dbReference>